<dbReference type="InterPro" id="IPR004154">
    <property type="entry name" value="Anticodon-bd"/>
</dbReference>
<dbReference type="FunFam" id="3.30.930.10:FF:000002">
    <property type="entry name" value="Threonine--tRNA ligase"/>
    <property type="match status" value="1"/>
</dbReference>
<feature type="domain" description="Aminoacyl-transfer RNA synthetases class-II family profile" evidence="14">
    <location>
        <begin position="264"/>
        <end position="530"/>
    </location>
</feature>
<dbReference type="PANTHER" id="PTHR11451:SF44">
    <property type="entry name" value="THREONINE--TRNA LIGASE, CHLOROPLASTIC_MITOCHONDRIAL 2"/>
    <property type="match status" value="1"/>
</dbReference>
<dbReference type="GO" id="GO:0006435">
    <property type="term" value="P:threonyl-tRNA aminoacylation"/>
    <property type="evidence" value="ECO:0007669"/>
    <property type="project" value="UniProtKB-UniRule"/>
</dbReference>
<evidence type="ECO:0000256" key="1">
    <source>
        <dbReference type="ARBA" id="ARBA00008226"/>
    </source>
</evidence>
<keyword evidence="2 13" id="KW-0963">Cytoplasm</keyword>
<comment type="similarity">
    <text evidence="1 13">Belongs to the class-II aminoacyl-tRNA synthetase family.</text>
</comment>
<dbReference type="PRINTS" id="PR01047">
    <property type="entry name" value="TRNASYNTHTHR"/>
</dbReference>
<dbReference type="InterPro" id="IPR012675">
    <property type="entry name" value="Beta-grasp_dom_sf"/>
</dbReference>
<comment type="subcellular location">
    <subcellularLocation>
        <location evidence="13">Cytoplasm</location>
    </subcellularLocation>
</comment>
<dbReference type="InterPro" id="IPR012676">
    <property type="entry name" value="TGS-like"/>
</dbReference>
<dbReference type="PROSITE" id="PS51880">
    <property type="entry name" value="TGS"/>
    <property type="match status" value="1"/>
</dbReference>
<evidence type="ECO:0000256" key="5">
    <source>
        <dbReference type="ARBA" id="ARBA00022723"/>
    </source>
</evidence>
<evidence type="ECO:0000256" key="8">
    <source>
        <dbReference type="ARBA" id="ARBA00022840"/>
    </source>
</evidence>
<dbReference type="PROSITE" id="PS50862">
    <property type="entry name" value="AA_TRNA_LIGASE_II"/>
    <property type="match status" value="1"/>
</dbReference>
<dbReference type="Gene3D" id="3.10.20.30">
    <property type="match status" value="1"/>
</dbReference>
<dbReference type="InterPro" id="IPR002320">
    <property type="entry name" value="Thr-tRNA-ligase_IIa"/>
</dbReference>
<dbReference type="GO" id="GO:0005737">
    <property type="term" value="C:cytoplasm"/>
    <property type="evidence" value="ECO:0007669"/>
    <property type="project" value="UniProtKB-SubCell"/>
</dbReference>
<dbReference type="CDD" id="cd01667">
    <property type="entry name" value="TGS_ThrRS"/>
    <property type="match status" value="1"/>
</dbReference>
<keyword evidence="4 13" id="KW-0436">Ligase</keyword>
<dbReference type="AlphaFoldDB" id="A0A9D1GQG9"/>
<evidence type="ECO:0000256" key="7">
    <source>
        <dbReference type="ARBA" id="ARBA00022833"/>
    </source>
</evidence>
<comment type="catalytic activity">
    <reaction evidence="12 13">
        <text>tRNA(Thr) + L-threonine + ATP = L-threonyl-tRNA(Thr) + AMP + diphosphate + H(+)</text>
        <dbReference type="Rhea" id="RHEA:24624"/>
        <dbReference type="Rhea" id="RHEA-COMP:9670"/>
        <dbReference type="Rhea" id="RHEA-COMP:9704"/>
        <dbReference type="ChEBI" id="CHEBI:15378"/>
        <dbReference type="ChEBI" id="CHEBI:30616"/>
        <dbReference type="ChEBI" id="CHEBI:33019"/>
        <dbReference type="ChEBI" id="CHEBI:57926"/>
        <dbReference type="ChEBI" id="CHEBI:78442"/>
        <dbReference type="ChEBI" id="CHEBI:78534"/>
        <dbReference type="ChEBI" id="CHEBI:456215"/>
        <dbReference type="EC" id="6.1.1.3"/>
    </reaction>
</comment>
<evidence type="ECO:0000256" key="12">
    <source>
        <dbReference type="ARBA" id="ARBA00049515"/>
    </source>
</evidence>
<dbReference type="InterPro" id="IPR045864">
    <property type="entry name" value="aa-tRNA-synth_II/BPL/LPL"/>
</dbReference>
<feature type="binding site" evidence="13">
    <location>
        <position position="381"/>
    </location>
    <ligand>
        <name>Zn(2+)</name>
        <dbReference type="ChEBI" id="CHEBI:29105"/>
        <note>catalytic</note>
    </ligand>
</feature>
<evidence type="ECO:0000256" key="6">
    <source>
        <dbReference type="ARBA" id="ARBA00022741"/>
    </source>
</evidence>
<organism evidence="16 17">
    <name type="scientific">Candidatus Pelethenecus faecipullorum</name>
    <dbReference type="NCBI Taxonomy" id="2840900"/>
    <lineage>
        <taxon>Bacteria</taxon>
        <taxon>Bacillati</taxon>
        <taxon>Mycoplasmatota</taxon>
        <taxon>Mollicutes</taxon>
        <taxon>Candidatus Pelethenecus</taxon>
    </lineage>
</organism>
<keyword evidence="8 13" id="KW-0067">ATP-binding</keyword>
<keyword evidence="5 13" id="KW-0479">Metal-binding</keyword>
<evidence type="ECO:0000313" key="17">
    <source>
        <dbReference type="Proteomes" id="UP000886758"/>
    </source>
</evidence>
<protein>
    <recommendedName>
        <fullName evidence="13">Threonine--tRNA ligase</fullName>
        <ecNumber evidence="13">6.1.1.3</ecNumber>
    </recommendedName>
    <alternativeName>
        <fullName evidence="13">Threonyl-tRNA synthetase</fullName>
        <shortName evidence="13">ThrRS</shortName>
    </alternativeName>
</protein>
<evidence type="ECO:0000259" key="15">
    <source>
        <dbReference type="PROSITE" id="PS51880"/>
    </source>
</evidence>
<dbReference type="Proteomes" id="UP000886758">
    <property type="component" value="Unassembled WGS sequence"/>
</dbReference>
<dbReference type="PANTHER" id="PTHR11451">
    <property type="entry name" value="THREONINE-TRNA LIGASE"/>
    <property type="match status" value="1"/>
</dbReference>
<feature type="binding site" evidence="13">
    <location>
        <position position="330"/>
    </location>
    <ligand>
        <name>Zn(2+)</name>
        <dbReference type="ChEBI" id="CHEBI:29105"/>
        <note>catalytic</note>
    </ligand>
</feature>
<dbReference type="Pfam" id="PF00587">
    <property type="entry name" value="tRNA-synt_2b"/>
    <property type="match status" value="1"/>
</dbReference>
<reference evidence="16" key="1">
    <citation type="submission" date="2020-10" db="EMBL/GenBank/DDBJ databases">
        <authorList>
            <person name="Gilroy R."/>
        </authorList>
    </citation>
    <scope>NUCLEOTIDE SEQUENCE</scope>
    <source>
        <strain evidence="16">ChiW17-6978</strain>
    </source>
</reference>
<dbReference type="SUPFAM" id="SSF52954">
    <property type="entry name" value="Class II aaRS ABD-related"/>
    <property type="match status" value="1"/>
</dbReference>
<proteinExistence type="inferred from homology"/>
<gene>
    <name evidence="13 16" type="primary">thrS</name>
    <name evidence="16" type="ORF">IAD46_00855</name>
</gene>
<evidence type="ECO:0000256" key="3">
    <source>
        <dbReference type="ARBA" id="ARBA00022555"/>
    </source>
</evidence>
<feature type="binding site" evidence="13">
    <location>
        <position position="507"/>
    </location>
    <ligand>
        <name>Zn(2+)</name>
        <dbReference type="ChEBI" id="CHEBI:29105"/>
        <note>catalytic</note>
    </ligand>
</feature>
<evidence type="ECO:0000256" key="10">
    <source>
        <dbReference type="ARBA" id="ARBA00022917"/>
    </source>
</evidence>
<keyword evidence="3 13" id="KW-0820">tRNA-binding</keyword>
<dbReference type="CDD" id="cd00860">
    <property type="entry name" value="ThrRS_anticodon"/>
    <property type="match status" value="1"/>
</dbReference>
<evidence type="ECO:0000256" key="2">
    <source>
        <dbReference type="ARBA" id="ARBA00022490"/>
    </source>
</evidence>
<evidence type="ECO:0000256" key="4">
    <source>
        <dbReference type="ARBA" id="ARBA00022598"/>
    </source>
</evidence>
<evidence type="ECO:0000313" key="16">
    <source>
        <dbReference type="EMBL" id="HIT49553.1"/>
    </source>
</evidence>
<dbReference type="Gene3D" id="3.30.54.20">
    <property type="match status" value="1"/>
</dbReference>
<dbReference type="Gene3D" id="3.30.980.10">
    <property type="entry name" value="Threonyl-trna Synthetase, Chain A, domain 2"/>
    <property type="match status" value="1"/>
</dbReference>
<dbReference type="InterPro" id="IPR047246">
    <property type="entry name" value="ThrRS_anticodon"/>
</dbReference>
<accession>A0A9D1GQG9</accession>
<feature type="region of interest" description="Catalytic" evidence="13">
    <location>
        <begin position="239"/>
        <end position="530"/>
    </location>
</feature>
<keyword evidence="9 13" id="KW-0694">RNA-binding</keyword>
<dbReference type="SUPFAM" id="SSF55681">
    <property type="entry name" value="Class II aaRS and biotin synthetases"/>
    <property type="match status" value="1"/>
</dbReference>
<dbReference type="Pfam" id="PF03129">
    <property type="entry name" value="HGTP_anticodon"/>
    <property type="match status" value="1"/>
</dbReference>
<comment type="cofactor">
    <cofactor evidence="13">
        <name>Zn(2+)</name>
        <dbReference type="ChEBI" id="CHEBI:29105"/>
    </cofactor>
    <text evidence="13">Binds 1 zinc ion per subunit.</text>
</comment>
<dbReference type="EMBL" id="DVLF01000030">
    <property type="protein sequence ID" value="HIT49553.1"/>
    <property type="molecule type" value="Genomic_DNA"/>
</dbReference>
<name>A0A9D1GQG9_9MOLU</name>
<dbReference type="Gene3D" id="3.40.50.800">
    <property type="entry name" value="Anticodon-binding domain"/>
    <property type="match status" value="1"/>
</dbReference>
<dbReference type="Gene3D" id="3.30.930.10">
    <property type="entry name" value="Bira Bifunctional Protein, Domain 2"/>
    <property type="match status" value="1"/>
</dbReference>
<reference evidence="16" key="2">
    <citation type="journal article" date="2021" name="PeerJ">
        <title>Extensive microbial diversity within the chicken gut microbiome revealed by metagenomics and culture.</title>
        <authorList>
            <person name="Gilroy R."/>
            <person name="Ravi A."/>
            <person name="Getino M."/>
            <person name="Pursley I."/>
            <person name="Horton D.L."/>
            <person name="Alikhan N.F."/>
            <person name="Baker D."/>
            <person name="Gharbi K."/>
            <person name="Hall N."/>
            <person name="Watson M."/>
            <person name="Adriaenssens E.M."/>
            <person name="Foster-Nyarko E."/>
            <person name="Jarju S."/>
            <person name="Secka A."/>
            <person name="Antonio M."/>
            <person name="Oren A."/>
            <person name="Chaudhuri R.R."/>
            <person name="La Ragione R."/>
            <person name="Hildebrand F."/>
            <person name="Pallen M.J."/>
        </authorList>
    </citation>
    <scope>NUCLEOTIDE SEQUENCE</scope>
    <source>
        <strain evidence="16">ChiW17-6978</strain>
    </source>
</reference>
<evidence type="ECO:0000256" key="11">
    <source>
        <dbReference type="ARBA" id="ARBA00023146"/>
    </source>
</evidence>
<keyword evidence="7 13" id="KW-0862">Zinc</keyword>
<dbReference type="InterPro" id="IPR012947">
    <property type="entry name" value="tRNA_SAD"/>
</dbReference>
<dbReference type="InterPro" id="IPR018163">
    <property type="entry name" value="Thr/Ala-tRNA-synth_IIc_edit"/>
</dbReference>
<dbReference type="Pfam" id="PF07973">
    <property type="entry name" value="tRNA_SAD"/>
    <property type="match status" value="1"/>
</dbReference>
<dbReference type="InterPro" id="IPR004095">
    <property type="entry name" value="TGS"/>
</dbReference>
<dbReference type="HAMAP" id="MF_00184">
    <property type="entry name" value="Thr_tRNA_synth"/>
    <property type="match status" value="1"/>
</dbReference>
<dbReference type="GO" id="GO:0004829">
    <property type="term" value="F:threonine-tRNA ligase activity"/>
    <property type="evidence" value="ECO:0007669"/>
    <property type="project" value="UniProtKB-UniRule"/>
</dbReference>
<dbReference type="GO" id="GO:0000049">
    <property type="term" value="F:tRNA binding"/>
    <property type="evidence" value="ECO:0007669"/>
    <property type="project" value="UniProtKB-KW"/>
</dbReference>
<dbReference type="InterPro" id="IPR036621">
    <property type="entry name" value="Anticodon-bd_dom_sf"/>
</dbReference>
<dbReference type="FunFam" id="3.30.54.20:FF:000002">
    <property type="entry name" value="Threonine--tRNA ligase"/>
    <property type="match status" value="1"/>
</dbReference>
<evidence type="ECO:0000259" key="14">
    <source>
        <dbReference type="PROSITE" id="PS50862"/>
    </source>
</evidence>
<keyword evidence="6 13" id="KW-0547">Nucleotide-binding</keyword>
<dbReference type="FunFam" id="3.40.50.800:FF:000001">
    <property type="entry name" value="Threonine--tRNA ligase"/>
    <property type="match status" value="1"/>
</dbReference>
<feature type="domain" description="TGS" evidence="15">
    <location>
        <begin position="1"/>
        <end position="61"/>
    </location>
</feature>
<dbReference type="SUPFAM" id="SSF55186">
    <property type="entry name" value="ThrRS/AlaRS common domain"/>
    <property type="match status" value="1"/>
</dbReference>
<evidence type="ECO:0000256" key="13">
    <source>
        <dbReference type="HAMAP-Rule" id="MF_00184"/>
    </source>
</evidence>
<dbReference type="FunFam" id="3.30.980.10:FF:000005">
    <property type="entry name" value="Threonyl-tRNA synthetase, mitochondrial"/>
    <property type="match status" value="1"/>
</dbReference>
<dbReference type="SUPFAM" id="SSF81271">
    <property type="entry name" value="TGS-like"/>
    <property type="match status" value="1"/>
</dbReference>
<dbReference type="InterPro" id="IPR033728">
    <property type="entry name" value="ThrRS_core"/>
</dbReference>
<sequence>MIQVVLKDGSKKEVSNGKTIIELAKELSSSLAKKAVVAMVDDRLVDLKTPLHHDCRLELILQDDPRAFEVLNHSCAHLLAHAMHRLYPDTKFGVGPSIAEGFYYDFSVPTSIANEDLPKIEAEMKKIVKENLPINHFMVSKEEAHRRFQADPYKLQLIDAIEEDCVGIYEQGDYADVCRGPHVLSTGVLKHFKLLNIAGAYWRGDSKNAMLTRIYGTCWFTEEALSAHLLQLEERKKRDHRKLGKELDLFMLSEYGPGLPFWLPKGYQLRRTLEDFWLKIHRENGYEVINTPIMLNRQLWETSGHWDHYKDDMFTIDVEDGTYAIKPMNCPGAILVYKNALHSYKELPLRYAELGNVHRYEASGALNGLFRVRGFTQDDAHILLKEDQVGEEVARILALYDRIYSVFGLDYSIELSTRPEDNFIGSIEVWNEAEAALEKACRATGHDFKINPGDGAFYGPKLDFKLKDSMNRIWQCGTVQLDMQLPQRFNCAYIDEDGSKKVPVMIHRACFGSLERFIGILIENYAGAFPVWLAPVQVEIIPVSMIKHQDFCKELNRLFAANNIRFENDFRDEKLGYKIREAQTKKIPYSLVIGEKEVENRTVTYRLYGKQEQVTVSIEEFIQIIQKHCCDLT</sequence>
<comment type="caution">
    <text evidence="16">The sequence shown here is derived from an EMBL/GenBank/DDBJ whole genome shotgun (WGS) entry which is preliminary data.</text>
</comment>
<keyword evidence="10 13" id="KW-0648">Protein biosynthesis</keyword>
<dbReference type="NCBIfam" id="TIGR00418">
    <property type="entry name" value="thrS"/>
    <property type="match status" value="1"/>
</dbReference>
<dbReference type="InterPro" id="IPR006195">
    <property type="entry name" value="aa-tRNA-synth_II"/>
</dbReference>
<dbReference type="EC" id="6.1.1.3" evidence="13"/>
<dbReference type="Pfam" id="PF02824">
    <property type="entry name" value="TGS"/>
    <property type="match status" value="1"/>
</dbReference>
<comment type="subunit">
    <text evidence="13">Homodimer.</text>
</comment>
<evidence type="ECO:0000256" key="9">
    <source>
        <dbReference type="ARBA" id="ARBA00022884"/>
    </source>
</evidence>
<dbReference type="InterPro" id="IPR002314">
    <property type="entry name" value="aa-tRNA-synt_IIb"/>
</dbReference>
<dbReference type="GO" id="GO:0005524">
    <property type="term" value="F:ATP binding"/>
    <property type="evidence" value="ECO:0007669"/>
    <property type="project" value="UniProtKB-UniRule"/>
</dbReference>
<keyword evidence="11 13" id="KW-0030">Aminoacyl-tRNA synthetase</keyword>
<dbReference type="SMART" id="SM00863">
    <property type="entry name" value="tRNA_SAD"/>
    <property type="match status" value="1"/>
</dbReference>
<dbReference type="GO" id="GO:0046872">
    <property type="term" value="F:metal ion binding"/>
    <property type="evidence" value="ECO:0007669"/>
    <property type="project" value="UniProtKB-KW"/>
</dbReference>
<dbReference type="CDD" id="cd00771">
    <property type="entry name" value="ThrRS_core"/>
    <property type="match status" value="1"/>
</dbReference>